<dbReference type="SUPFAM" id="SSF56935">
    <property type="entry name" value="Porins"/>
    <property type="match status" value="1"/>
</dbReference>
<sequence>MKYGTSLVVLSFALLAAGAAQAQGSNFARDRNIAVTERIPPEYEPRGLRWGVFDVSPSLDVEVNSNDNIYYKAVNEVSDTYSAVTPAVRITSDWGRHQLTASLRSTITNYADNDNQNTTSWEAAVGGRLDIHGRSNLFGGINYSDGFEPLYDPAGQTIGSLLEPIEFKAAVVNAGFVAEGNRLRFTGQATLTDLNYEDAVVFDNATPGGKAISQDSRDYRRVEYSGRADYAFSPDTALYAIWVGNTRDYDDHTVNRDSDGYDAAIGASFDLTNLIRGEAQIGYQAQNYDNPAFRKVDGVSFLANVQYFPTQLITVSAGTSRTIQETPQLNASSYTSTASQIGVDYELLRTLVLSASYGYTTDDYNGVDRTDDRTSLWLGAKYLVNRHVVIRGGYTYSENKSKGSNAIPGFKDNALKVSLGLQY</sequence>
<name>A0A1G4SDK6_9CAUL</name>
<gene>
    <name evidence="2" type="ORF">SAMN02927928_2584</name>
</gene>
<dbReference type="AlphaFoldDB" id="A0A1G4SDK6"/>
<evidence type="ECO:0008006" key="4">
    <source>
        <dbReference type="Google" id="ProtNLM"/>
    </source>
</evidence>
<organism evidence="2 3">
    <name type="scientific">Asticcacaulis taihuensis</name>
    <dbReference type="NCBI Taxonomy" id="260084"/>
    <lineage>
        <taxon>Bacteria</taxon>
        <taxon>Pseudomonadati</taxon>
        <taxon>Pseudomonadota</taxon>
        <taxon>Alphaproteobacteria</taxon>
        <taxon>Caulobacterales</taxon>
        <taxon>Caulobacteraceae</taxon>
        <taxon>Asticcacaulis</taxon>
    </lineage>
</organism>
<evidence type="ECO:0000313" key="3">
    <source>
        <dbReference type="Proteomes" id="UP000199150"/>
    </source>
</evidence>
<evidence type="ECO:0000313" key="2">
    <source>
        <dbReference type="EMBL" id="SCW67136.1"/>
    </source>
</evidence>
<feature type="signal peptide" evidence="1">
    <location>
        <begin position="1"/>
        <end position="22"/>
    </location>
</feature>
<reference evidence="3" key="1">
    <citation type="submission" date="2016-10" db="EMBL/GenBank/DDBJ databases">
        <authorList>
            <person name="Varghese N."/>
            <person name="Submissions S."/>
        </authorList>
    </citation>
    <scope>NUCLEOTIDE SEQUENCE [LARGE SCALE GENOMIC DNA]</scope>
    <source>
        <strain evidence="3">CGMCC 1.3431</strain>
    </source>
</reference>
<dbReference type="Proteomes" id="UP000199150">
    <property type="component" value="Unassembled WGS sequence"/>
</dbReference>
<protein>
    <recommendedName>
        <fullName evidence="4">Beta-barrel porin 2</fullName>
    </recommendedName>
</protein>
<keyword evidence="1" id="KW-0732">Signal</keyword>
<accession>A0A1G4SDK6</accession>
<evidence type="ECO:0000256" key="1">
    <source>
        <dbReference type="SAM" id="SignalP"/>
    </source>
</evidence>
<keyword evidence="3" id="KW-1185">Reference proteome</keyword>
<dbReference type="InterPro" id="IPR023614">
    <property type="entry name" value="Porin_dom_sf"/>
</dbReference>
<dbReference type="RefSeq" id="WP_170828311.1">
    <property type="nucleotide sequence ID" value="NZ_CBCRYE010000002.1"/>
</dbReference>
<proteinExistence type="predicted"/>
<dbReference type="Pfam" id="PF10082">
    <property type="entry name" value="BBP2_2"/>
    <property type="match status" value="1"/>
</dbReference>
<dbReference type="InterPro" id="IPR018759">
    <property type="entry name" value="BBP2_2"/>
</dbReference>
<feature type="chain" id="PRO_5011729089" description="Beta-barrel porin 2" evidence="1">
    <location>
        <begin position="23"/>
        <end position="423"/>
    </location>
</feature>
<dbReference type="Gene3D" id="2.40.160.10">
    <property type="entry name" value="Porin"/>
    <property type="match status" value="1"/>
</dbReference>
<dbReference type="EMBL" id="FMTS01000004">
    <property type="protein sequence ID" value="SCW67136.1"/>
    <property type="molecule type" value="Genomic_DNA"/>
</dbReference>
<dbReference type="STRING" id="260084.SAMN02927928_2584"/>